<dbReference type="AlphaFoldDB" id="A0A8C6DGR2"/>
<protein>
    <submittedName>
        <fullName evidence="2">Protein phosphatase 2 regulatory subunit B'gamma</fullName>
    </submittedName>
</protein>
<keyword evidence="3" id="KW-1185">Reference proteome</keyword>
<sequence>MPNKNKKEKESPKAGKSGKSSKEGQDIIDSEVPSRKNSLIAAPSAVSGKIKVPAPQPIVKKDKRQNSSRFSASNNRELQKLPSLKGWPSTCGRIPPRGRLHPPGHQPSDRWHRRLHKAEEVG</sequence>
<reference evidence="2" key="2">
    <citation type="submission" date="2025-09" db="UniProtKB">
        <authorList>
            <consortium name="Ensembl"/>
        </authorList>
    </citation>
    <scope>IDENTIFICATION</scope>
</reference>
<evidence type="ECO:0000256" key="1">
    <source>
        <dbReference type="SAM" id="MobiDB-lite"/>
    </source>
</evidence>
<dbReference type="Proteomes" id="UP000694544">
    <property type="component" value="Unplaced"/>
</dbReference>
<name>A0A8C6DGR2_MOSMO</name>
<dbReference type="GeneTree" id="ENSGT01030000234620"/>
<reference evidence="2" key="1">
    <citation type="submission" date="2025-08" db="UniProtKB">
        <authorList>
            <consortium name="Ensembl"/>
        </authorList>
    </citation>
    <scope>IDENTIFICATION</scope>
</reference>
<feature type="compositionally biased region" description="Polar residues" evidence="1">
    <location>
        <begin position="67"/>
        <end position="76"/>
    </location>
</feature>
<proteinExistence type="predicted"/>
<evidence type="ECO:0000313" key="2">
    <source>
        <dbReference type="Ensembl" id="ENSMMSP00000015420.1"/>
    </source>
</evidence>
<feature type="compositionally biased region" description="Basic and acidic residues" evidence="1">
    <location>
        <begin position="1"/>
        <end position="13"/>
    </location>
</feature>
<gene>
    <name evidence="2" type="primary">PPP2R5C</name>
</gene>
<dbReference type="Ensembl" id="ENSMMST00000017013.1">
    <property type="protein sequence ID" value="ENSMMSP00000015420.1"/>
    <property type="gene ID" value="ENSMMSG00000011586.1"/>
</dbReference>
<accession>A0A8C6DGR2</accession>
<evidence type="ECO:0000313" key="3">
    <source>
        <dbReference type="Proteomes" id="UP000694544"/>
    </source>
</evidence>
<organism evidence="2 3">
    <name type="scientific">Moschus moschiferus</name>
    <name type="common">Siberian musk deer</name>
    <name type="synonym">Moschus sibiricus</name>
    <dbReference type="NCBI Taxonomy" id="68415"/>
    <lineage>
        <taxon>Eukaryota</taxon>
        <taxon>Metazoa</taxon>
        <taxon>Chordata</taxon>
        <taxon>Craniata</taxon>
        <taxon>Vertebrata</taxon>
        <taxon>Euteleostomi</taxon>
        <taxon>Mammalia</taxon>
        <taxon>Eutheria</taxon>
        <taxon>Laurasiatheria</taxon>
        <taxon>Artiodactyla</taxon>
        <taxon>Ruminantia</taxon>
        <taxon>Pecora</taxon>
        <taxon>Moschidae</taxon>
        <taxon>Moschus</taxon>
    </lineage>
</organism>
<feature type="region of interest" description="Disordered" evidence="1">
    <location>
        <begin position="1"/>
        <end position="122"/>
    </location>
</feature>